<dbReference type="OrthoDB" id="34109at2157"/>
<dbReference type="NCBIfam" id="NF011553">
    <property type="entry name" value="PRK14981.1-5"/>
    <property type="match status" value="1"/>
</dbReference>
<name>F4G1T9_METCR</name>
<keyword evidence="3" id="KW-1185">Reference proteome</keyword>
<sequence>MSSFQIIEEDYVPYSVAKEILKEAIEAGSSSILQKTFEYLNSIEKCSSENAKQLMEELKPLVSKKEVRAMISSICPETPDELRAILVIENKTFSQEDIDNIVRLVKKYKSA</sequence>
<dbReference type="Proteomes" id="UP000007812">
    <property type="component" value="Chromosome"/>
</dbReference>
<dbReference type="InterPro" id="IPR010997">
    <property type="entry name" value="HRDC-like_sf"/>
</dbReference>
<dbReference type="STRING" id="1006006.Mcup_1994"/>
<dbReference type="GeneID" id="10494182"/>
<keyword evidence="1" id="KW-0963">Cytoplasm</keyword>
<keyword evidence="1" id="KW-0808">Transferase</keyword>
<dbReference type="eggNOG" id="arCOG01016">
    <property type="taxonomic scope" value="Archaea"/>
</dbReference>
<proteinExistence type="inferred from homology"/>
<dbReference type="GO" id="GO:0005737">
    <property type="term" value="C:cytoplasm"/>
    <property type="evidence" value="ECO:0007669"/>
    <property type="project" value="UniProtKB-SubCell"/>
</dbReference>
<gene>
    <name evidence="1" type="primary">rpo4</name>
    <name evidence="1" type="synonym">rpoF</name>
    <name evidence="2" type="ordered locus">Mcup_1994</name>
</gene>
<dbReference type="Gene3D" id="1.10.150.80">
    <property type="entry name" value="HRDC domain"/>
    <property type="match status" value="1"/>
</dbReference>
<reference evidence="2 3" key="1">
    <citation type="journal article" date="2011" name="J. Bacteriol.">
        <title>Complete genome sequence of Metallosphaera cuprina, a metal sulfide-oxidizing archaeon from a hot spring.</title>
        <authorList>
            <person name="Liu L.J."/>
            <person name="You X.Y."/>
            <person name="Zheng H."/>
            <person name="Wang S."/>
            <person name="Jiang C.Y."/>
            <person name="Liu S.J."/>
        </authorList>
    </citation>
    <scope>NUCLEOTIDE SEQUENCE [LARGE SCALE GENOMIC DNA]</scope>
    <source>
        <strain evidence="2 3">Ar-4</strain>
    </source>
</reference>
<dbReference type="GO" id="GO:0000166">
    <property type="term" value="F:nucleotide binding"/>
    <property type="evidence" value="ECO:0007669"/>
    <property type="project" value="InterPro"/>
</dbReference>
<dbReference type="InterPro" id="IPR010924">
    <property type="entry name" value="Rpo4"/>
</dbReference>
<dbReference type="GO" id="GO:0003899">
    <property type="term" value="F:DNA-directed RNA polymerase activity"/>
    <property type="evidence" value="ECO:0007669"/>
    <property type="project" value="UniProtKB-UniRule"/>
</dbReference>
<comment type="function">
    <text evidence="1">DNA-dependent RNA polymerase (RNAP) catalyzes the transcription of DNA into RNA using the four ribonucleoside triphosphates as substrates. This subunit is less well bound than the others.</text>
</comment>
<dbReference type="HAMAP" id="MF_00864">
    <property type="entry name" value="RNApol_arch_Rpo4"/>
    <property type="match status" value="1"/>
</dbReference>
<accession>F4G1T9</accession>
<protein>
    <recommendedName>
        <fullName evidence="1">DNA-directed RNA polymerase subunit Rpo4</fullName>
        <ecNumber evidence="1">2.7.7.6</ecNumber>
    </recommendedName>
    <alternativeName>
        <fullName evidence="1">DNA-directed RNA polymerase subunit F</fullName>
    </alternativeName>
</protein>
<dbReference type="SUPFAM" id="SSF47819">
    <property type="entry name" value="HRDC-like"/>
    <property type="match status" value="1"/>
</dbReference>
<dbReference type="KEGG" id="mcn:Mcup_1994"/>
<comment type="subunit">
    <text evidence="1">Part of the RNA polymerase complex. Forms a stalk with Rpo7 that extends from the main structure.</text>
</comment>
<dbReference type="GO" id="GO:0000428">
    <property type="term" value="C:DNA-directed RNA polymerase complex"/>
    <property type="evidence" value="ECO:0007669"/>
    <property type="project" value="UniProtKB-KW"/>
</dbReference>
<dbReference type="EMBL" id="CP002656">
    <property type="protein sequence ID" value="AEB96096.1"/>
    <property type="molecule type" value="Genomic_DNA"/>
</dbReference>
<comment type="subcellular location">
    <subcellularLocation>
        <location evidence="1">Cytoplasm</location>
    </subcellularLocation>
</comment>
<evidence type="ECO:0000256" key="1">
    <source>
        <dbReference type="HAMAP-Rule" id="MF_00864"/>
    </source>
</evidence>
<keyword evidence="1 2" id="KW-0240">DNA-directed RNA polymerase</keyword>
<dbReference type="Gene3D" id="6.10.140.930">
    <property type="match status" value="1"/>
</dbReference>
<dbReference type="EC" id="2.7.7.6" evidence="1"/>
<dbReference type="RefSeq" id="WP_013738594.1">
    <property type="nucleotide sequence ID" value="NC_015435.1"/>
</dbReference>
<dbReference type="GO" id="GO:0006352">
    <property type="term" value="P:DNA-templated transcription initiation"/>
    <property type="evidence" value="ECO:0007669"/>
    <property type="project" value="InterPro"/>
</dbReference>
<dbReference type="InterPro" id="IPR005574">
    <property type="entry name" value="Rpb4/RPC9"/>
</dbReference>
<dbReference type="PANTHER" id="PTHR39646">
    <property type="entry name" value="RNA POLYMERASE RPB4"/>
    <property type="match status" value="1"/>
</dbReference>
<dbReference type="HOGENOM" id="CLU_165894_0_0_2"/>
<comment type="catalytic activity">
    <reaction evidence="1">
        <text>RNA(n) + a ribonucleoside 5'-triphosphate = RNA(n+1) + diphosphate</text>
        <dbReference type="Rhea" id="RHEA:21248"/>
        <dbReference type="Rhea" id="RHEA-COMP:14527"/>
        <dbReference type="Rhea" id="RHEA-COMP:17342"/>
        <dbReference type="ChEBI" id="CHEBI:33019"/>
        <dbReference type="ChEBI" id="CHEBI:61557"/>
        <dbReference type="ChEBI" id="CHEBI:140395"/>
        <dbReference type="EC" id="2.7.7.6"/>
    </reaction>
</comment>
<keyword evidence="1" id="KW-0548">Nucleotidyltransferase</keyword>
<evidence type="ECO:0000313" key="2">
    <source>
        <dbReference type="EMBL" id="AEB96096.1"/>
    </source>
</evidence>
<evidence type="ECO:0000313" key="3">
    <source>
        <dbReference type="Proteomes" id="UP000007812"/>
    </source>
</evidence>
<organism evidence="2 3">
    <name type="scientific">Metallosphaera cuprina (strain Ar-4)</name>
    <dbReference type="NCBI Taxonomy" id="1006006"/>
    <lineage>
        <taxon>Archaea</taxon>
        <taxon>Thermoproteota</taxon>
        <taxon>Thermoprotei</taxon>
        <taxon>Sulfolobales</taxon>
        <taxon>Sulfolobaceae</taxon>
        <taxon>Metallosphaera</taxon>
    </lineage>
</organism>
<dbReference type="Pfam" id="PF03874">
    <property type="entry name" value="RNA_pol_Rpb4"/>
    <property type="match status" value="1"/>
</dbReference>
<dbReference type="AlphaFoldDB" id="F4G1T9"/>
<dbReference type="PIRSF" id="PIRSF005053">
    <property type="entry name" value="RNA_pol_F_arch"/>
    <property type="match status" value="1"/>
</dbReference>
<comment type="similarity">
    <text evidence="1">Belongs to the eukaryotic RPB4 RNA polymerase subunit family.</text>
</comment>
<dbReference type="InterPro" id="IPR044876">
    <property type="entry name" value="HRDC_dom_sf"/>
</dbReference>
<dbReference type="PANTHER" id="PTHR39646:SF1">
    <property type="entry name" value="DNA-DIRECTED RNA POLYMERASE SUBUNIT RPO4"/>
    <property type="match status" value="1"/>
</dbReference>
<dbReference type="PATRIC" id="fig|1006006.8.peg.1998"/>
<keyword evidence="1" id="KW-0804">Transcription</keyword>